<evidence type="ECO:0000259" key="6">
    <source>
        <dbReference type="Pfam" id="PF02837"/>
    </source>
</evidence>
<keyword evidence="9" id="KW-1185">Reference proteome</keyword>
<dbReference type="Gene3D" id="2.60.120.260">
    <property type="entry name" value="Galactose-binding domain-like"/>
    <property type="match status" value="1"/>
</dbReference>
<dbReference type="SUPFAM" id="SSF51445">
    <property type="entry name" value="(Trans)glycosidases"/>
    <property type="match status" value="1"/>
</dbReference>
<evidence type="ECO:0000259" key="4">
    <source>
        <dbReference type="Pfam" id="PF00703"/>
    </source>
</evidence>
<name>A0A290Q5J9_9BACT</name>
<dbReference type="InterPro" id="IPR008979">
    <property type="entry name" value="Galactose-bd-like_sf"/>
</dbReference>
<dbReference type="EMBL" id="CP023344">
    <property type="protein sequence ID" value="ATC63557.1"/>
    <property type="molecule type" value="Genomic_DNA"/>
</dbReference>
<feature type="domain" description="Glycosyl hydrolases family 2 sugar binding" evidence="6">
    <location>
        <begin position="85"/>
        <end position="184"/>
    </location>
</feature>
<dbReference type="SUPFAM" id="SSF49785">
    <property type="entry name" value="Galactose-binding domain-like"/>
    <property type="match status" value="1"/>
</dbReference>
<organism evidence="8 9">
    <name type="scientific">Nibricoccus aquaticus</name>
    <dbReference type="NCBI Taxonomy" id="2576891"/>
    <lineage>
        <taxon>Bacteria</taxon>
        <taxon>Pseudomonadati</taxon>
        <taxon>Verrucomicrobiota</taxon>
        <taxon>Opitutia</taxon>
        <taxon>Opitutales</taxon>
        <taxon>Opitutaceae</taxon>
        <taxon>Nibricoccus</taxon>
    </lineage>
</organism>
<dbReference type="KEGG" id="vbh:CMV30_06090"/>
<dbReference type="Pfam" id="PF16355">
    <property type="entry name" value="DUF4982"/>
    <property type="match status" value="1"/>
</dbReference>
<dbReference type="Pfam" id="PF02837">
    <property type="entry name" value="Glyco_hydro_2_N"/>
    <property type="match status" value="1"/>
</dbReference>
<keyword evidence="2" id="KW-0378">Hydrolase</keyword>
<comment type="similarity">
    <text evidence="1">Belongs to the glycosyl hydrolase 2 family.</text>
</comment>
<dbReference type="PANTHER" id="PTHR42732:SF1">
    <property type="entry name" value="BETA-MANNOSIDASE"/>
    <property type="match status" value="1"/>
</dbReference>
<evidence type="ECO:0000313" key="8">
    <source>
        <dbReference type="EMBL" id="ATC63557.1"/>
    </source>
</evidence>
<dbReference type="GO" id="GO:0004553">
    <property type="term" value="F:hydrolase activity, hydrolyzing O-glycosyl compounds"/>
    <property type="evidence" value="ECO:0007669"/>
    <property type="project" value="InterPro"/>
</dbReference>
<dbReference type="InterPro" id="IPR051913">
    <property type="entry name" value="GH2_Domain-Containing"/>
</dbReference>
<feature type="domain" description="Glycoside hydrolase family 2 catalytic" evidence="5">
    <location>
        <begin position="312"/>
        <end position="612"/>
    </location>
</feature>
<proteinExistence type="inferred from homology"/>
<feature type="domain" description="DUF4982" evidence="7">
    <location>
        <begin position="634"/>
        <end position="680"/>
    </location>
</feature>
<gene>
    <name evidence="8" type="ORF">CMV30_06090</name>
</gene>
<dbReference type="InterPro" id="IPR017853">
    <property type="entry name" value="GH"/>
</dbReference>
<dbReference type="InterPro" id="IPR032311">
    <property type="entry name" value="DUF4982"/>
</dbReference>
<feature type="domain" description="Glycoside hydrolase family 2 immunoglobulin-like beta-sandwich" evidence="4">
    <location>
        <begin position="200"/>
        <end position="304"/>
    </location>
</feature>
<dbReference type="InterPro" id="IPR006104">
    <property type="entry name" value="Glyco_hydro_2_N"/>
</dbReference>
<dbReference type="Gene3D" id="3.20.20.80">
    <property type="entry name" value="Glycosidases"/>
    <property type="match status" value="1"/>
</dbReference>
<dbReference type="InterPro" id="IPR036156">
    <property type="entry name" value="Beta-gal/glucu_dom_sf"/>
</dbReference>
<evidence type="ECO:0000256" key="3">
    <source>
        <dbReference type="ARBA" id="ARBA00023295"/>
    </source>
</evidence>
<evidence type="ECO:0000259" key="7">
    <source>
        <dbReference type="Pfam" id="PF16355"/>
    </source>
</evidence>
<evidence type="ECO:0000259" key="5">
    <source>
        <dbReference type="Pfam" id="PF02836"/>
    </source>
</evidence>
<dbReference type="InterPro" id="IPR006103">
    <property type="entry name" value="Glyco_hydro_2_cat"/>
</dbReference>
<dbReference type="AlphaFoldDB" id="A0A290Q5J9"/>
<accession>A0A290Q5J9</accession>
<evidence type="ECO:0000256" key="2">
    <source>
        <dbReference type="ARBA" id="ARBA00022801"/>
    </source>
</evidence>
<evidence type="ECO:0000256" key="1">
    <source>
        <dbReference type="ARBA" id="ARBA00007401"/>
    </source>
</evidence>
<dbReference type="InterPro" id="IPR006102">
    <property type="entry name" value="Ig-like_GH2"/>
</dbReference>
<dbReference type="PANTHER" id="PTHR42732">
    <property type="entry name" value="BETA-GALACTOSIDASE"/>
    <property type="match status" value="1"/>
</dbReference>
<dbReference type="InterPro" id="IPR006101">
    <property type="entry name" value="Glyco_hydro_2"/>
</dbReference>
<dbReference type="Gene3D" id="2.60.40.10">
    <property type="entry name" value="Immunoglobulins"/>
    <property type="match status" value="2"/>
</dbReference>
<sequence length="701" mass="78459">MIALPAFSRPPLLRMVCAFVSVFTLVAPARASRSEMSLNERWHFHFGEQPTSDAAVQASADWPVVTLPHTWNAKDGADGGDDYARGEGWYVKTFTVDPAWRGKRVFIEFKGANRNAAVFLNGKSVGEHHGGYARFRFDLTHALERDGENTLAVRVSNAPDGLAPISADFTFFGGIYRGVRLFTTDDVHVDVLDHASDGIYLTQTKVSAERAEIAAVIRLKNDSEREASTRVRTVVRDSAGATVFSRESAASVAAVSGAHCEQTIVVERPRLWDGPADPALYSVTVTVLVDGKIRDEVTQRIGLRSFAVDPEKGFFLNGKPFAAHGVSRHQDRAGKGWAISEEDDREDFALIKEMGATAVRVAHYPQSELWFDLCDEHGMIVWAEIPVVNEVDPTPAYTDNAKQQLRELIRQNYNRPGIFFWGVGNETREMGEGSGAHKINGPAANALIAELTPLVREEDPSRLSVYASHHRPEDVKNFHTDLLGFNKYIGWYGGDAKDFAAWIDGVHQRFRKLKLGVSEYGAGANIYHHDDPANKPAPGGEWHPEEYQSHFHELHWNAMRDREYLWGKFIWNMFDFAADPRSEGAAPGINDKGLITYDRKTKKDAFFWYQANWSKTPVLHIASRRYVERTESGIEVKVYSNAKEVELFVNGVSQGKITSENHLFRWKILLAEGANRIVARGSHESGALSDECVWNFRNKTP</sequence>
<dbReference type="PRINTS" id="PR00132">
    <property type="entry name" value="GLHYDRLASE2"/>
</dbReference>
<dbReference type="SUPFAM" id="SSF49303">
    <property type="entry name" value="beta-Galactosidase/glucuronidase domain"/>
    <property type="match status" value="1"/>
</dbReference>
<dbReference type="InterPro" id="IPR013783">
    <property type="entry name" value="Ig-like_fold"/>
</dbReference>
<keyword evidence="3" id="KW-0326">Glycosidase</keyword>
<dbReference type="GO" id="GO:0005975">
    <property type="term" value="P:carbohydrate metabolic process"/>
    <property type="evidence" value="ECO:0007669"/>
    <property type="project" value="InterPro"/>
</dbReference>
<dbReference type="Pfam" id="PF02836">
    <property type="entry name" value="Glyco_hydro_2_C"/>
    <property type="match status" value="1"/>
</dbReference>
<protein>
    <submittedName>
        <fullName evidence="8">Beta-galactosidase</fullName>
    </submittedName>
</protein>
<dbReference type="Proteomes" id="UP000217265">
    <property type="component" value="Chromosome"/>
</dbReference>
<dbReference type="Pfam" id="PF00703">
    <property type="entry name" value="Glyco_hydro_2"/>
    <property type="match status" value="1"/>
</dbReference>
<evidence type="ECO:0000313" key="9">
    <source>
        <dbReference type="Proteomes" id="UP000217265"/>
    </source>
</evidence>
<dbReference type="OrthoDB" id="9801077at2"/>
<reference evidence="8 9" key="1">
    <citation type="submission" date="2017-09" db="EMBL/GenBank/DDBJ databases">
        <title>Complete genome sequence of Verrucomicrobial strain HZ-65, isolated from freshwater.</title>
        <authorList>
            <person name="Choi A."/>
        </authorList>
    </citation>
    <scope>NUCLEOTIDE SEQUENCE [LARGE SCALE GENOMIC DNA]</scope>
    <source>
        <strain evidence="8 9">HZ-65</strain>
    </source>
</reference>